<proteinExistence type="predicted"/>
<feature type="compositionally biased region" description="Low complexity" evidence="1">
    <location>
        <begin position="22"/>
        <end position="36"/>
    </location>
</feature>
<feature type="region of interest" description="Disordered" evidence="1">
    <location>
        <begin position="1"/>
        <end position="84"/>
    </location>
</feature>
<feature type="compositionally biased region" description="Polar residues" evidence="1">
    <location>
        <begin position="1"/>
        <end position="10"/>
    </location>
</feature>
<sequence length="108" mass="11109">MASAKKTTTLLSSPSPSPSPSPSSRSSPLSVVSASAAPPPASASNMLHDWTIASADRRDDQRATKTSMTSLIRPVDPLPDTSATASTKGISLSLSLSLTVARNVLLFT</sequence>
<protein>
    <submittedName>
        <fullName evidence="2">Uncharacterized protein</fullName>
    </submittedName>
</protein>
<accession>A0ABR2C195</accession>
<keyword evidence="3" id="KW-1185">Reference proteome</keyword>
<comment type="caution">
    <text evidence="2">The sequence shown here is derived from an EMBL/GenBank/DDBJ whole genome shotgun (WGS) entry which is preliminary data.</text>
</comment>
<evidence type="ECO:0000256" key="1">
    <source>
        <dbReference type="SAM" id="MobiDB-lite"/>
    </source>
</evidence>
<reference evidence="2 3" key="1">
    <citation type="journal article" date="2024" name="G3 (Bethesda)">
        <title>Genome assembly of Hibiscus sabdariffa L. provides insights into metabolisms of medicinal natural products.</title>
        <authorList>
            <person name="Kim T."/>
        </authorList>
    </citation>
    <scope>NUCLEOTIDE SEQUENCE [LARGE SCALE GENOMIC DNA]</scope>
    <source>
        <strain evidence="2">TK-2024</strain>
        <tissue evidence="2">Old leaves</tissue>
    </source>
</reference>
<organism evidence="2 3">
    <name type="scientific">Hibiscus sabdariffa</name>
    <name type="common">roselle</name>
    <dbReference type="NCBI Taxonomy" id="183260"/>
    <lineage>
        <taxon>Eukaryota</taxon>
        <taxon>Viridiplantae</taxon>
        <taxon>Streptophyta</taxon>
        <taxon>Embryophyta</taxon>
        <taxon>Tracheophyta</taxon>
        <taxon>Spermatophyta</taxon>
        <taxon>Magnoliopsida</taxon>
        <taxon>eudicotyledons</taxon>
        <taxon>Gunneridae</taxon>
        <taxon>Pentapetalae</taxon>
        <taxon>rosids</taxon>
        <taxon>malvids</taxon>
        <taxon>Malvales</taxon>
        <taxon>Malvaceae</taxon>
        <taxon>Malvoideae</taxon>
        <taxon>Hibiscus</taxon>
    </lineage>
</organism>
<gene>
    <name evidence="2" type="ORF">V6N12_037625</name>
</gene>
<evidence type="ECO:0000313" key="2">
    <source>
        <dbReference type="EMBL" id="KAK8513133.1"/>
    </source>
</evidence>
<dbReference type="EMBL" id="JBBPBM010000070">
    <property type="protein sequence ID" value="KAK8513133.1"/>
    <property type="molecule type" value="Genomic_DNA"/>
</dbReference>
<name>A0ABR2C195_9ROSI</name>
<evidence type="ECO:0000313" key="3">
    <source>
        <dbReference type="Proteomes" id="UP001472677"/>
    </source>
</evidence>
<dbReference type="Proteomes" id="UP001472677">
    <property type="component" value="Unassembled WGS sequence"/>
</dbReference>